<dbReference type="Pfam" id="PF00248">
    <property type="entry name" value="Aldo_ket_red"/>
    <property type="match status" value="1"/>
</dbReference>
<dbReference type="GO" id="GO:0005737">
    <property type="term" value="C:cytoplasm"/>
    <property type="evidence" value="ECO:0007669"/>
    <property type="project" value="TreeGrafter"/>
</dbReference>
<evidence type="ECO:0000313" key="4">
    <source>
        <dbReference type="Proteomes" id="UP001215280"/>
    </source>
</evidence>
<feature type="domain" description="NADP-dependent oxidoreductase" evidence="2">
    <location>
        <begin position="1"/>
        <end position="166"/>
    </location>
</feature>
<protein>
    <submittedName>
        <fullName evidence="3">NADP-dependent oxidoreductase domain-containing protein</fullName>
    </submittedName>
</protein>
<dbReference type="InterPro" id="IPR050791">
    <property type="entry name" value="Aldo-Keto_reductase"/>
</dbReference>
<sequence length="166" mass="18053">TVGAMAEWVKKGKVKFLGLSEISAATLRRAHAVHPIATVQVEYSPFTLDIEYPKINLLNTCCKLGVAVVTYSPLGCGLLTGRFRSPTDFPENDFRRMVPRYSAENIPKILGIGAVLEKVGTKSNNALSGQVALAWLLAQGDDIIPIPGTTQLKYLEQNLKAVELTL</sequence>
<keyword evidence="4" id="KW-1185">Reference proteome</keyword>
<comment type="caution">
    <text evidence="3">The sequence shown here is derived from an EMBL/GenBank/DDBJ whole genome shotgun (WGS) entry which is preliminary data.</text>
</comment>
<dbReference type="AlphaFoldDB" id="A0AAD7HN04"/>
<dbReference type="Gene3D" id="3.20.20.100">
    <property type="entry name" value="NADP-dependent oxidoreductase domain"/>
    <property type="match status" value="1"/>
</dbReference>
<accession>A0AAD7HN04</accession>
<evidence type="ECO:0000313" key="3">
    <source>
        <dbReference type="EMBL" id="KAJ7724300.1"/>
    </source>
</evidence>
<feature type="non-terminal residue" evidence="3">
    <location>
        <position position="166"/>
    </location>
</feature>
<evidence type="ECO:0000259" key="2">
    <source>
        <dbReference type="Pfam" id="PF00248"/>
    </source>
</evidence>
<dbReference type="SUPFAM" id="SSF51430">
    <property type="entry name" value="NAD(P)-linked oxidoreductase"/>
    <property type="match status" value="1"/>
</dbReference>
<dbReference type="EMBL" id="JARJLG010000239">
    <property type="protein sequence ID" value="KAJ7724300.1"/>
    <property type="molecule type" value="Genomic_DNA"/>
</dbReference>
<proteinExistence type="predicted"/>
<dbReference type="GO" id="GO:0016491">
    <property type="term" value="F:oxidoreductase activity"/>
    <property type="evidence" value="ECO:0007669"/>
    <property type="project" value="UniProtKB-KW"/>
</dbReference>
<dbReference type="InterPro" id="IPR023210">
    <property type="entry name" value="NADP_OxRdtase_dom"/>
</dbReference>
<dbReference type="PANTHER" id="PTHR43625:SF40">
    <property type="entry name" value="ALDO-KETO REDUCTASE YAKC [NADP(+)]"/>
    <property type="match status" value="1"/>
</dbReference>
<dbReference type="PANTHER" id="PTHR43625">
    <property type="entry name" value="AFLATOXIN B1 ALDEHYDE REDUCTASE"/>
    <property type="match status" value="1"/>
</dbReference>
<organism evidence="3 4">
    <name type="scientific">Mycena maculata</name>
    <dbReference type="NCBI Taxonomy" id="230809"/>
    <lineage>
        <taxon>Eukaryota</taxon>
        <taxon>Fungi</taxon>
        <taxon>Dikarya</taxon>
        <taxon>Basidiomycota</taxon>
        <taxon>Agaricomycotina</taxon>
        <taxon>Agaricomycetes</taxon>
        <taxon>Agaricomycetidae</taxon>
        <taxon>Agaricales</taxon>
        <taxon>Marasmiineae</taxon>
        <taxon>Mycenaceae</taxon>
        <taxon>Mycena</taxon>
    </lineage>
</organism>
<feature type="non-terminal residue" evidence="3">
    <location>
        <position position="1"/>
    </location>
</feature>
<dbReference type="InterPro" id="IPR036812">
    <property type="entry name" value="NAD(P)_OxRdtase_dom_sf"/>
</dbReference>
<gene>
    <name evidence="3" type="ORF">DFH07DRAFT_1004063</name>
</gene>
<name>A0AAD7HN04_9AGAR</name>
<reference evidence="3" key="1">
    <citation type="submission" date="2023-03" db="EMBL/GenBank/DDBJ databases">
        <title>Massive genome expansion in bonnet fungi (Mycena s.s.) driven by repeated elements and novel gene families across ecological guilds.</title>
        <authorList>
            <consortium name="Lawrence Berkeley National Laboratory"/>
            <person name="Harder C.B."/>
            <person name="Miyauchi S."/>
            <person name="Viragh M."/>
            <person name="Kuo A."/>
            <person name="Thoen E."/>
            <person name="Andreopoulos B."/>
            <person name="Lu D."/>
            <person name="Skrede I."/>
            <person name="Drula E."/>
            <person name="Henrissat B."/>
            <person name="Morin E."/>
            <person name="Kohler A."/>
            <person name="Barry K."/>
            <person name="LaButti K."/>
            <person name="Morin E."/>
            <person name="Salamov A."/>
            <person name="Lipzen A."/>
            <person name="Mereny Z."/>
            <person name="Hegedus B."/>
            <person name="Baldrian P."/>
            <person name="Stursova M."/>
            <person name="Weitz H."/>
            <person name="Taylor A."/>
            <person name="Grigoriev I.V."/>
            <person name="Nagy L.G."/>
            <person name="Martin F."/>
            <person name="Kauserud H."/>
        </authorList>
    </citation>
    <scope>NUCLEOTIDE SEQUENCE</scope>
    <source>
        <strain evidence="3">CBHHK188m</strain>
    </source>
</reference>
<evidence type="ECO:0000256" key="1">
    <source>
        <dbReference type="ARBA" id="ARBA00023002"/>
    </source>
</evidence>
<keyword evidence="1" id="KW-0560">Oxidoreductase</keyword>
<dbReference type="Proteomes" id="UP001215280">
    <property type="component" value="Unassembled WGS sequence"/>
</dbReference>